<dbReference type="EMBL" id="HBFK01024578">
    <property type="protein sequence ID" value="CAD8748632.1"/>
    <property type="molecule type" value="Transcribed_RNA"/>
</dbReference>
<accession>A0A6T8MBP3</accession>
<dbReference type="AlphaFoldDB" id="A0A6T8MBP3"/>
<proteinExistence type="predicted"/>
<feature type="region of interest" description="Disordered" evidence="1">
    <location>
        <begin position="1"/>
        <end position="28"/>
    </location>
</feature>
<protein>
    <submittedName>
        <fullName evidence="2">Uncharacterized protein</fullName>
    </submittedName>
</protein>
<sequence>MESQQATAAATVNDTPAAGALDPMPKMLSPGGEAPRCSCVVLKEDGETESRTVPIVPNWERKELGGPPSIIGFYPGLNAIVLGVDIISINDMKTNKDRWLARKSKHSLPFPFEDKLLFGDVIAIRRQDAVHLDLSLKQWKDFEEDPEDWWWEKGRINEDGLRCTARFVLRFPAGVSKTEYFDQFSKYEKVLLRQSKNRVLGSRWPFPKSE</sequence>
<evidence type="ECO:0000313" key="2">
    <source>
        <dbReference type="EMBL" id="CAD8748622.1"/>
    </source>
</evidence>
<organism evidence="2">
    <name type="scientific">Hemiselmis andersenii</name>
    <name type="common">Cryptophyte alga</name>
    <dbReference type="NCBI Taxonomy" id="464988"/>
    <lineage>
        <taxon>Eukaryota</taxon>
        <taxon>Cryptophyceae</taxon>
        <taxon>Cryptomonadales</taxon>
        <taxon>Hemiselmidaceae</taxon>
        <taxon>Hemiselmis</taxon>
    </lineage>
</organism>
<dbReference type="EMBL" id="HBFK01024567">
    <property type="protein sequence ID" value="CAD8748622.1"/>
    <property type="molecule type" value="Transcribed_RNA"/>
</dbReference>
<name>A0A6T8MBP3_HEMAN</name>
<evidence type="ECO:0000313" key="3">
    <source>
        <dbReference type="EMBL" id="CAD8748632.1"/>
    </source>
</evidence>
<feature type="compositionally biased region" description="Polar residues" evidence="1">
    <location>
        <begin position="1"/>
        <end position="14"/>
    </location>
</feature>
<reference evidence="2" key="1">
    <citation type="submission" date="2021-01" db="EMBL/GenBank/DDBJ databases">
        <authorList>
            <person name="Corre E."/>
            <person name="Pelletier E."/>
            <person name="Niang G."/>
            <person name="Scheremetjew M."/>
            <person name="Finn R."/>
            <person name="Kale V."/>
            <person name="Holt S."/>
            <person name="Cochrane G."/>
            <person name="Meng A."/>
            <person name="Brown T."/>
            <person name="Cohen L."/>
        </authorList>
    </citation>
    <scope>NUCLEOTIDE SEQUENCE</scope>
    <source>
        <strain evidence="2">CCMP441</strain>
    </source>
</reference>
<gene>
    <name evidence="2" type="ORF">HAND1043_LOCUS15119</name>
    <name evidence="3" type="ORF">HAND1043_LOCUS15129</name>
</gene>
<evidence type="ECO:0000256" key="1">
    <source>
        <dbReference type="SAM" id="MobiDB-lite"/>
    </source>
</evidence>